<dbReference type="EMBL" id="JBHTBW010000020">
    <property type="protein sequence ID" value="MFC7441105.1"/>
    <property type="molecule type" value="Genomic_DNA"/>
</dbReference>
<evidence type="ECO:0008006" key="3">
    <source>
        <dbReference type="Google" id="ProtNLM"/>
    </source>
</evidence>
<dbReference type="Proteomes" id="UP001596500">
    <property type="component" value="Unassembled WGS sequence"/>
</dbReference>
<keyword evidence="2" id="KW-1185">Reference proteome</keyword>
<dbReference type="RefSeq" id="WP_379864397.1">
    <property type="nucleotide sequence ID" value="NZ_JBHTBW010000020.1"/>
</dbReference>
<protein>
    <recommendedName>
        <fullName evidence="3">Immunity protein Imm1</fullName>
    </recommendedName>
</protein>
<accession>A0ABW2RJJ6</accession>
<evidence type="ECO:0000313" key="2">
    <source>
        <dbReference type="Proteomes" id="UP001596500"/>
    </source>
</evidence>
<comment type="caution">
    <text evidence="1">The sequence shown here is derived from an EMBL/GenBank/DDBJ whole genome shotgun (WGS) entry which is preliminary data.</text>
</comment>
<organism evidence="1 2">
    <name type="scientific">Laceyella putida</name>
    <dbReference type="NCBI Taxonomy" id="110101"/>
    <lineage>
        <taxon>Bacteria</taxon>
        <taxon>Bacillati</taxon>
        <taxon>Bacillota</taxon>
        <taxon>Bacilli</taxon>
        <taxon>Bacillales</taxon>
        <taxon>Thermoactinomycetaceae</taxon>
        <taxon>Laceyella</taxon>
    </lineage>
</organism>
<name>A0ABW2RJJ6_9BACL</name>
<evidence type="ECO:0000313" key="1">
    <source>
        <dbReference type="EMBL" id="MFC7441105.1"/>
    </source>
</evidence>
<sequence>MSQWKLRILKPGEKEVISNPSWDQIKSVLDHVDGYNLDNVSLFSDEAGDLMVAGGDEYNGIRLYYVSYYYDGYSEDLVNPSVSKKDEEHINITVQKVGTDILKRYLVEYKDMIKAFKHFFETGELTKDQEWE</sequence>
<reference evidence="2" key="1">
    <citation type="journal article" date="2019" name="Int. J. Syst. Evol. Microbiol.">
        <title>The Global Catalogue of Microorganisms (GCM) 10K type strain sequencing project: providing services to taxonomists for standard genome sequencing and annotation.</title>
        <authorList>
            <consortium name="The Broad Institute Genomics Platform"/>
            <consortium name="The Broad Institute Genome Sequencing Center for Infectious Disease"/>
            <person name="Wu L."/>
            <person name="Ma J."/>
        </authorList>
    </citation>
    <scope>NUCLEOTIDE SEQUENCE [LARGE SCALE GENOMIC DNA]</scope>
    <source>
        <strain evidence="2">CGMCC 1.12942</strain>
    </source>
</reference>
<gene>
    <name evidence="1" type="ORF">ACFQNG_08045</name>
</gene>
<proteinExistence type="predicted"/>